<name>A0A1W1WM05_SULTA</name>
<keyword evidence="2 5" id="KW-0812">Transmembrane</keyword>
<gene>
    <name evidence="6" type="ORF">SAMN00768000_3331</name>
</gene>
<feature type="transmembrane region" description="Helical" evidence="5">
    <location>
        <begin position="102"/>
        <end position="124"/>
    </location>
</feature>
<evidence type="ECO:0008006" key="8">
    <source>
        <dbReference type="Google" id="ProtNLM"/>
    </source>
</evidence>
<reference evidence="7" key="1">
    <citation type="submission" date="2017-04" db="EMBL/GenBank/DDBJ databases">
        <authorList>
            <person name="Varghese N."/>
            <person name="Submissions S."/>
        </authorList>
    </citation>
    <scope>NUCLEOTIDE SEQUENCE [LARGE SCALE GENOMIC DNA]</scope>
    <source>
        <strain evidence="7">DSM 9293</strain>
    </source>
</reference>
<dbReference type="Pfam" id="PF01027">
    <property type="entry name" value="Bax1-I"/>
    <property type="match status" value="1"/>
</dbReference>
<accession>A0A1W1WM05</accession>
<feature type="transmembrane region" description="Helical" evidence="5">
    <location>
        <begin position="47"/>
        <end position="64"/>
    </location>
</feature>
<feature type="transmembrane region" description="Helical" evidence="5">
    <location>
        <begin position="24"/>
        <end position="41"/>
    </location>
</feature>
<keyword evidence="7" id="KW-1185">Reference proteome</keyword>
<sequence>MYNRTPYTYSVADGIKGSLMARTLGYLALLLVVLMLASLFGVSLGSAGIWIGFIAAMVGTIFVSRNQTNAGAALFWGIVVAAGLGIAIAPILWYAILYQNHLFITTLGAILVAMLLSAAVVSWIPWDFSKLAPILFLGLLMLIITSLLSFFLPSMFGVVASRAYNLIGVIIFTGYLLLDFSIMRYRGRALPTNGTAIVLAVSLLVDIINLFLFLLRLGRR</sequence>
<feature type="transmembrane region" description="Helical" evidence="5">
    <location>
        <begin position="194"/>
        <end position="215"/>
    </location>
</feature>
<evidence type="ECO:0000256" key="1">
    <source>
        <dbReference type="ARBA" id="ARBA00004141"/>
    </source>
</evidence>
<dbReference type="OrthoDB" id="2084205at2"/>
<dbReference type="GO" id="GO:0016020">
    <property type="term" value="C:membrane"/>
    <property type="evidence" value="ECO:0007669"/>
    <property type="project" value="UniProtKB-SubCell"/>
</dbReference>
<feature type="transmembrane region" description="Helical" evidence="5">
    <location>
        <begin position="163"/>
        <end position="182"/>
    </location>
</feature>
<evidence type="ECO:0000256" key="4">
    <source>
        <dbReference type="ARBA" id="ARBA00023136"/>
    </source>
</evidence>
<dbReference type="Proteomes" id="UP000192660">
    <property type="component" value="Unassembled WGS sequence"/>
</dbReference>
<feature type="transmembrane region" description="Helical" evidence="5">
    <location>
        <begin position="131"/>
        <end position="151"/>
    </location>
</feature>
<evidence type="ECO:0000256" key="5">
    <source>
        <dbReference type="SAM" id="Phobius"/>
    </source>
</evidence>
<evidence type="ECO:0000313" key="7">
    <source>
        <dbReference type="Proteomes" id="UP000192660"/>
    </source>
</evidence>
<dbReference type="InterPro" id="IPR006214">
    <property type="entry name" value="Bax_inhibitor_1-related"/>
</dbReference>
<protein>
    <recommendedName>
        <fullName evidence="8">BAX inhibitor (BI)-1/YccA family protein</fullName>
    </recommendedName>
</protein>
<evidence type="ECO:0000313" key="6">
    <source>
        <dbReference type="EMBL" id="SMC07331.1"/>
    </source>
</evidence>
<dbReference type="STRING" id="28034.BFX07_06990"/>
<dbReference type="AlphaFoldDB" id="A0A1W1WM05"/>
<keyword evidence="4 5" id="KW-0472">Membrane</keyword>
<dbReference type="RefSeq" id="WP_020374742.1">
    <property type="nucleotide sequence ID" value="NZ_FWWY01000001.1"/>
</dbReference>
<comment type="subcellular location">
    <subcellularLocation>
        <location evidence="1">Membrane</location>
        <topology evidence="1">Multi-pass membrane protein</topology>
    </subcellularLocation>
</comment>
<organism evidence="6 7">
    <name type="scientific">Sulfobacillus thermosulfidooxidans (strain DSM 9293 / VKM B-1269 / AT-1)</name>
    <dbReference type="NCBI Taxonomy" id="929705"/>
    <lineage>
        <taxon>Bacteria</taxon>
        <taxon>Bacillati</taxon>
        <taxon>Bacillota</taxon>
        <taxon>Clostridia</taxon>
        <taxon>Eubacteriales</taxon>
        <taxon>Clostridiales Family XVII. Incertae Sedis</taxon>
        <taxon>Sulfobacillus</taxon>
    </lineage>
</organism>
<evidence type="ECO:0000256" key="3">
    <source>
        <dbReference type="ARBA" id="ARBA00022989"/>
    </source>
</evidence>
<proteinExistence type="predicted"/>
<evidence type="ECO:0000256" key="2">
    <source>
        <dbReference type="ARBA" id="ARBA00022692"/>
    </source>
</evidence>
<keyword evidence="3 5" id="KW-1133">Transmembrane helix</keyword>
<dbReference type="EMBL" id="FWWY01000001">
    <property type="protein sequence ID" value="SMC07331.1"/>
    <property type="molecule type" value="Genomic_DNA"/>
</dbReference>
<feature type="transmembrane region" description="Helical" evidence="5">
    <location>
        <begin position="73"/>
        <end position="96"/>
    </location>
</feature>